<dbReference type="InterPro" id="IPR027051">
    <property type="entry name" value="XdhC_Rossmann_dom"/>
</dbReference>
<feature type="domain" description="XdhC Rossmann" evidence="2">
    <location>
        <begin position="228"/>
        <end position="370"/>
    </location>
</feature>
<comment type="caution">
    <text evidence="3">The sequence shown here is derived from an EMBL/GenBank/DDBJ whole genome shotgun (WGS) entry which is preliminary data.</text>
</comment>
<evidence type="ECO:0000259" key="1">
    <source>
        <dbReference type="Pfam" id="PF02625"/>
    </source>
</evidence>
<organism evidence="3 4">
    <name type="scientific">Eggerthella sinensis</name>
    <dbReference type="NCBI Taxonomy" id="242230"/>
    <lineage>
        <taxon>Bacteria</taxon>
        <taxon>Bacillati</taxon>
        <taxon>Actinomycetota</taxon>
        <taxon>Coriobacteriia</taxon>
        <taxon>Eggerthellales</taxon>
        <taxon>Eggerthellaceae</taxon>
        <taxon>Eggerthella</taxon>
    </lineage>
</organism>
<accession>A0ABX9HF20</accession>
<dbReference type="PANTHER" id="PTHR30388:SF4">
    <property type="entry name" value="MOLYBDENUM COFACTOR INSERTION CHAPERONE PAOD"/>
    <property type="match status" value="1"/>
</dbReference>
<dbReference type="Proteomes" id="UP000253817">
    <property type="component" value="Unassembled WGS sequence"/>
</dbReference>
<dbReference type="InterPro" id="IPR003777">
    <property type="entry name" value="XdhC_CoxI"/>
</dbReference>
<feature type="domain" description="XdhC- CoxI" evidence="1">
    <location>
        <begin position="19"/>
        <end position="86"/>
    </location>
</feature>
<keyword evidence="4" id="KW-1185">Reference proteome</keyword>
<dbReference type="EMBL" id="PPTT01000038">
    <property type="protein sequence ID" value="RDB65426.1"/>
    <property type="molecule type" value="Genomic_DNA"/>
</dbReference>
<proteinExistence type="predicted"/>
<dbReference type="Gene3D" id="3.40.50.720">
    <property type="entry name" value="NAD(P)-binding Rossmann-like Domain"/>
    <property type="match status" value="1"/>
</dbReference>
<dbReference type="PANTHER" id="PTHR30388">
    <property type="entry name" value="ALDEHYDE OXIDOREDUCTASE MOLYBDENUM COFACTOR ASSEMBLY PROTEIN"/>
    <property type="match status" value="1"/>
</dbReference>
<evidence type="ECO:0000259" key="2">
    <source>
        <dbReference type="Pfam" id="PF13478"/>
    </source>
</evidence>
<protein>
    <submittedName>
        <fullName evidence="3">XdhC/CoxI family protein</fullName>
    </submittedName>
</protein>
<dbReference type="Pfam" id="PF13478">
    <property type="entry name" value="XdhC_C"/>
    <property type="match status" value="1"/>
</dbReference>
<sequence>MRFQGESTMREIRDDVARWFETGSDVALAQVTKTWGSSPRVPGSVMAVSDRGGIAGSVSGGCVEGSIIQAALDCLEGRQGASLERFHASTARAQEVGLSCGGNIEVLVGRYDRALFETECAELDAERSYVRLSLVEGPEGMEGGVCGLLVSPDAAAAAGRVGLRAAEVPGQPAWRLLAPCEAEARLGRAALVRAAQAACAAPDVQDAGLVHTEDGAFFFARTRPQPLLVCVGSVHISIHLTRMAKMLGYRTVVVDPRGAFATEERFPFVDELVHAWPQEAFETLRLNEATALCALTHDPKIDVPALAAALDSPAFYIGSLGRYTTQLSRYRQLVCEGYDDAALSRVFGPIGLDLKGRAPAEIALSIMAEITAVRYGGAFPLSTMLASARRAEAERAGA</sequence>
<evidence type="ECO:0000313" key="4">
    <source>
        <dbReference type="Proteomes" id="UP000253817"/>
    </source>
</evidence>
<dbReference type="Pfam" id="PF02625">
    <property type="entry name" value="XdhC_CoxI"/>
    <property type="match status" value="1"/>
</dbReference>
<gene>
    <name evidence="3" type="ORF">C1876_15835</name>
</gene>
<evidence type="ECO:0000313" key="3">
    <source>
        <dbReference type="EMBL" id="RDB65426.1"/>
    </source>
</evidence>
<name>A0ABX9HF20_9ACTN</name>
<dbReference type="InterPro" id="IPR052698">
    <property type="entry name" value="MoCofactor_Util/Proc"/>
</dbReference>
<reference evidence="3 4" key="1">
    <citation type="journal article" date="2018" name="Elife">
        <title>Discovery and characterization of a prevalent human gut bacterial enzyme sufficient for the inactivation of a family of plant toxins.</title>
        <authorList>
            <person name="Koppel N."/>
            <person name="Bisanz J.E."/>
            <person name="Pandelia M.E."/>
            <person name="Turnbaugh P.J."/>
            <person name="Balskus E.P."/>
        </authorList>
    </citation>
    <scope>NUCLEOTIDE SEQUENCE [LARGE SCALE GENOMIC DNA]</scope>
    <source>
        <strain evidence="3 4">DSM 16107</strain>
    </source>
</reference>